<accession>S7Q6I0</accession>
<dbReference type="eggNOG" id="ENOG502RCQQ">
    <property type="taxonomic scope" value="Eukaryota"/>
</dbReference>
<feature type="compositionally biased region" description="Pro residues" evidence="2">
    <location>
        <begin position="248"/>
        <end position="258"/>
    </location>
</feature>
<dbReference type="Proteomes" id="UP000030669">
    <property type="component" value="Unassembled WGS sequence"/>
</dbReference>
<gene>
    <name evidence="3" type="ORF">GLOTRDRAFT_129326</name>
</gene>
<dbReference type="KEGG" id="gtr:GLOTRDRAFT_129326"/>
<dbReference type="RefSeq" id="XP_007866202.1">
    <property type="nucleotide sequence ID" value="XM_007868011.1"/>
</dbReference>
<evidence type="ECO:0000256" key="2">
    <source>
        <dbReference type="SAM" id="MobiDB-lite"/>
    </source>
</evidence>
<dbReference type="GeneID" id="19301902"/>
<sequence>MAGGNNNKAKTAAASASTGRSDPAGGWKDVERAFMEQARKDSAQIDQIEKDCPTFTSDGAKKELSGVNKIMKEQKEAQDKRVKDVKRLVEEDFKVQAITDMRAMIKGKIMEELARQVKAEVDGQIKDHLRPTLLEQIKEAEIHLANLKNAIHNTEALTANSKLQGDDLHMPLAPLRKADHSMSGCWPENIYSLCGYSNNTLKQLLRDYDLPVQDSQQANVDKFLAFIGVTFSPVVIDDSDDGDDVPDGAPPGYAPPVDPASGTILVNV</sequence>
<proteinExistence type="predicted"/>
<feature type="region of interest" description="Disordered" evidence="2">
    <location>
        <begin position="238"/>
        <end position="260"/>
    </location>
</feature>
<dbReference type="HOGENOM" id="CLU_1038486_0_0_1"/>
<feature type="coiled-coil region" evidence="1">
    <location>
        <begin position="130"/>
        <end position="157"/>
    </location>
</feature>
<dbReference type="STRING" id="670483.S7Q6I0"/>
<feature type="compositionally biased region" description="Low complexity" evidence="2">
    <location>
        <begin position="1"/>
        <end position="19"/>
    </location>
</feature>
<keyword evidence="1" id="KW-0175">Coiled coil</keyword>
<dbReference type="OMA" id="YPHNLHS"/>
<name>S7Q6I0_GLOTA</name>
<feature type="region of interest" description="Disordered" evidence="2">
    <location>
        <begin position="1"/>
        <end position="59"/>
    </location>
</feature>
<dbReference type="OrthoDB" id="3181072at2759"/>
<dbReference type="EMBL" id="KB469302">
    <property type="protein sequence ID" value="EPQ55023.1"/>
    <property type="molecule type" value="Genomic_DNA"/>
</dbReference>
<evidence type="ECO:0000256" key="1">
    <source>
        <dbReference type="SAM" id="Coils"/>
    </source>
</evidence>
<evidence type="ECO:0000313" key="3">
    <source>
        <dbReference type="EMBL" id="EPQ55023.1"/>
    </source>
</evidence>
<feature type="compositionally biased region" description="Basic and acidic residues" evidence="2">
    <location>
        <begin position="28"/>
        <end position="52"/>
    </location>
</feature>
<dbReference type="AlphaFoldDB" id="S7Q6I0"/>
<evidence type="ECO:0000313" key="4">
    <source>
        <dbReference type="Proteomes" id="UP000030669"/>
    </source>
</evidence>
<reference evidence="3 4" key="1">
    <citation type="journal article" date="2012" name="Science">
        <title>The Paleozoic origin of enzymatic lignin decomposition reconstructed from 31 fungal genomes.</title>
        <authorList>
            <person name="Floudas D."/>
            <person name="Binder M."/>
            <person name="Riley R."/>
            <person name="Barry K."/>
            <person name="Blanchette R.A."/>
            <person name="Henrissat B."/>
            <person name="Martinez A.T."/>
            <person name="Otillar R."/>
            <person name="Spatafora J.W."/>
            <person name="Yadav J.S."/>
            <person name="Aerts A."/>
            <person name="Benoit I."/>
            <person name="Boyd A."/>
            <person name="Carlson A."/>
            <person name="Copeland A."/>
            <person name="Coutinho P.M."/>
            <person name="de Vries R.P."/>
            <person name="Ferreira P."/>
            <person name="Findley K."/>
            <person name="Foster B."/>
            <person name="Gaskell J."/>
            <person name="Glotzer D."/>
            <person name="Gorecki P."/>
            <person name="Heitman J."/>
            <person name="Hesse C."/>
            <person name="Hori C."/>
            <person name="Igarashi K."/>
            <person name="Jurgens J.A."/>
            <person name="Kallen N."/>
            <person name="Kersten P."/>
            <person name="Kohler A."/>
            <person name="Kuees U."/>
            <person name="Kumar T.K.A."/>
            <person name="Kuo A."/>
            <person name="LaButti K."/>
            <person name="Larrondo L.F."/>
            <person name="Lindquist E."/>
            <person name="Ling A."/>
            <person name="Lombard V."/>
            <person name="Lucas S."/>
            <person name="Lundell T."/>
            <person name="Martin R."/>
            <person name="McLaughlin D.J."/>
            <person name="Morgenstern I."/>
            <person name="Morin E."/>
            <person name="Murat C."/>
            <person name="Nagy L.G."/>
            <person name="Nolan M."/>
            <person name="Ohm R.A."/>
            <person name="Patyshakuliyeva A."/>
            <person name="Rokas A."/>
            <person name="Ruiz-Duenas F.J."/>
            <person name="Sabat G."/>
            <person name="Salamov A."/>
            <person name="Samejima M."/>
            <person name="Schmutz J."/>
            <person name="Slot J.C."/>
            <person name="St John F."/>
            <person name="Stenlid J."/>
            <person name="Sun H."/>
            <person name="Sun S."/>
            <person name="Syed K."/>
            <person name="Tsang A."/>
            <person name="Wiebenga A."/>
            <person name="Young D."/>
            <person name="Pisabarro A."/>
            <person name="Eastwood D.C."/>
            <person name="Martin F."/>
            <person name="Cullen D."/>
            <person name="Grigoriev I.V."/>
            <person name="Hibbett D.S."/>
        </authorList>
    </citation>
    <scope>NUCLEOTIDE SEQUENCE [LARGE SCALE GENOMIC DNA]</scope>
    <source>
        <strain evidence="3 4">ATCC 11539</strain>
    </source>
</reference>
<protein>
    <submittedName>
        <fullName evidence="3">Uncharacterized protein</fullName>
    </submittedName>
</protein>
<keyword evidence="4" id="KW-1185">Reference proteome</keyword>
<organism evidence="3 4">
    <name type="scientific">Gloeophyllum trabeum (strain ATCC 11539 / FP-39264 / Madison 617)</name>
    <name type="common">Brown rot fungus</name>
    <dbReference type="NCBI Taxonomy" id="670483"/>
    <lineage>
        <taxon>Eukaryota</taxon>
        <taxon>Fungi</taxon>
        <taxon>Dikarya</taxon>
        <taxon>Basidiomycota</taxon>
        <taxon>Agaricomycotina</taxon>
        <taxon>Agaricomycetes</taxon>
        <taxon>Gloeophyllales</taxon>
        <taxon>Gloeophyllaceae</taxon>
        <taxon>Gloeophyllum</taxon>
    </lineage>
</organism>